<dbReference type="Gene3D" id="1.10.1200.10">
    <property type="entry name" value="ACP-like"/>
    <property type="match status" value="1"/>
</dbReference>
<dbReference type="AlphaFoldDB" id="A0A7V8FR53"/>
<evidence type="ECO:0000313" key="3">
    <source>
        <dbReference type="Proteomes" id="UP000461670"/>
    </source>
</evidence>
<dbReference type="SUPFAM" id="SSF47336">
    <property type="entry name" value="ACP-like"/>
    <property type="match status" value="1"/>
</dbReference>
<dbReference type="NCBIfam" id="NF006617">
    <property type="entry name" value="PRK09184.1"/>
    <property type="match status" value="1"/>
</dbReference>
<organism evidence="2 3">
    <name type="scientific">Paracidovorax wautersii</name>
    <dbReference type="NCBI Taxonomy" id="1177982"/>
    <lineage>
        <taxon>Bacteria</taxon>
        <taxon>Pseudomonadati</taxon>
        <taxon>Pseudomonadota</taxon>
        <taxon>Betaproteobacteria</taxon>
        <taxon>Burkholderiales</taxon>
        <taxon>Comamonadaceae</taxon>
        <taxon>Paracidovorax</taxon>
    </lineage>
</organism>
<dbReference type="EMBL" id="WNDQ01000007">
    <property type="protein sequence ID" value="KAF1023050.1"/>
    <property type="molecule type" value="Genomic_DNA"/>
</dbReference>
<protein>
    <submittedName>
        <fullName evidence="2">Acyl carrier protein</fullName>
    </submittedName>
</protein>
<sequence>MQQLEQQIKQLIIQSLGLEDITPEDIASDAPLFGDGLGLDSVDALEIGLMLQKNFGIRIEADGTDTRQHFASVAGLAAFVAQQRASAA</sequence>
<reference evidence="3" key="1">
    <citation type="journal article" date="2020" name="MBio">
        <title>Horizontal gene transfer to a defensive symbiont with a reduced genome amongst a multipartite beetle microbiome.</title>
        <authorList>
            <person name="Waterworth S.C."/>
            <person name="Florez L.V."/>
            <person name="Rees E.R."/>
            <person name="Hertweck C."/>
            <person name="Kaltenpoth M."/>
            <person name="Kwan J.C."/>
        </authorList>
    </citation>
    <scope>NUCLEOTIDE SEQUENCE [LARGE SCALE GENOMIC DNA]</scope>
</reference>
<comment type="caution">
    <text evidence="2">The sequence shown here is derived from an EMBL/GenBank/DDBJ whole genome shotgun (WGS) entry which is preliminary data.</text>
</comment>
<dbReference type="Proteomes" id="UP000461670">
    <property type="component" value="Unassembled WGS sequence"/>
</dbReference>
<dbReference type="Pfam" id="PF00550">
    <property type="entry name" value="PP-binding"/>
    <property type="match status" value="1"/>
</dbReference>
<proteinExistence type="predicted"/>
<feature type="domain" description="Carrier" evidence="1">
    <location>
        <begin position="1"/>
        <end position="84"/>
    </location>
</feature>
<accession>A0A7V8FR53</accession>
<gene>
    <name evidence="2" type="primary">acpP_2</name>
    <name evidence="2" type="ORF">GAK30_00740</name>
</gene>
<dbReference type="InterPro" id="IPR009081">
    <property type="entry name" value="PP-bd_ACP"/>
</dbReference>
<dbReference type="InterPro" id="IPR036736">
    <property type="entry name" value="ACP-like_sf"/>
</dbReference>
<dbReference type="PROSITE" id="PS50075">
    <property type="entry name" value="CARRIER"/>
    <property type="match status" value="1"/>
</dbReference>
<evidence type="ECO:0000313" key="2">
    <source>
        <dbReference type="EMBL" id="KAF1023050.1"/>
    </source>
</evidence>
<evidence type="ECO:0000259" key="1">
    <source>
        <dbReference type="PROSITE" id="PS50075"/>
    </source>
</evidence>
<name>A0A7V8FR53_9BURK</name>